<reference evidence="1" key="1">
    <citation type="journal article" date="2020" name="Phytopathology">
        <title>Genome sequence of the chestnut blight fungus Cryphonectria parasitica EP155: A fundamental resource for an archetypical invasive plant pathogen.</title>
        <authorList>
            <person name="Crouch J.A."/>
            <person name="Dawe A."/>
            <person name="Aerts A."/>
            <person name="Barry K."/>
            <person name="Churchill A.C.L."/>
            <person name="Grimwood J."/>
            <person name="Hillman B."/>
            <person name="Milgroom M.G."/>
            <person name="Pangilinan J."/>
            <person name="Smith M."/>
            <person name="Salamov A."/>
            <person name="Schmutz J."/>
            <person name="Yadav J."/>
            <person name="Grigoriev I.V."/>
            <person name="Nuss D."/>
        </authorList>
    </citation>
    <scope>NUCLEOTIDE SEQUENCE</scope>
    <source>
        <strain evidence="1">EP155</strain>
    </source>
</reference>
<dbReference type="GeneID" id="63841712"/>
<dbReference type="AlphaFoldDB" id="A0A9P5CMT5"/>
<keyword evidence="2" id="KW-1185">Reference proteome</keyword>
<proteinExistence type="predicted"/>
<name>A0A9P5CMT5_CRYP1</name>
<evidence type="ECO:0000313" key="2">
    <source>
        <dbReference type="Proteomes" id="UP000803844"/>
    </source>
</evidence>
<organism evidence="1 2">
    <name type="scientific">Cryphonectria parasitica (strain ATCC 38755 / EP155)</name>
    <dbReference type="NCBI Taxonomy" id="660469"/>
    <lineage>
        <taxon>Eukaryota</taxon>
        <taxon>Fungi</taxon>
        <taxon>Dikarya</taxon>
        <taxon>Ascomycota</taxon>
        <taxon>Pezizomycotina</taxon>
        <taxon>Sordariomycetes</taxon>
        <taxon>Sordariomycetidae</taxon>
        <taxon>Diaporthales</taxon>
        <taxon>Cryphonectriaceae</taxon>
        <taxon>Cryphonectria-Endothia species complex</taxon>
        <taxon>Cryphonectria</taxon>
    </lineage>
</organism>
<dbReference type="EMBL" id="MU032349">
    <property type="protein sequence ID" value="KAF3763220.1"/>
    <property type="molecule type" value="Genomic_DNA"/>
</dbReference>
<dbReference type="Proteomes" id="UP000803844">
    <property type="component" value="Unassembled WGS sequence"/>
</dbReference>
<dbReference type="RefSeq" id="XP_040774181.1">
    <property type="nucleotide sequence ID" value="XM_040924583.1"/>
</dbReference>
<sequence>MPERTSALIGWLRRPRSWHLGKEAYLDIECWNLARSPVWELVIVCDSLAIWTDLAITG</sequence>
<gene>
    <name evidence="1" type="ORF">M406DRAFT_57296</name>
</gene>
<accession>A0A9P5CMT5</accession>
<evidence type="ECO:0000313" key="1">
    <source>
        <dbReference type="EMBL" id="KAF3763220.1"/>
    </source>
</evidence>
<comment type="caution">
    <text evidence="1">The sequence shown here is derived from an EMBL/GenBank/DDBJ whole genome shotgun (WGS) entry which is preliminary data.</text>
</comment>
<protein>
    <submittedName>
        <fullName evidence="1">Uncharacterized protein</fullName>
    </submittedName>
</protein>